<reference evidence="1 2" key="1">
    <citation type="submission" date="2010-10" db="EMBL/GenBank/DDBJ databases">
        <title>Complete sequence of Frankia sp. EuI1c.</title>
        <authorList>
            <consortium name="US DOE Joint Genome Institute"/>
            <person name="Lucas S."/>
            <person name="Copeland A."/>
            <person name="Lapidus A."/>
            <person name="Cheng J.-F."/>
            <person name="Bruce D."/>
            <person name="Goodwin L."/>
            <person name="Pitluck S."/>
            <person name="Chertkov O."/>
            <person name="Detter J.C."/>
            <person name="Han C."/>
            <person name="Tapia R."/>
            <person name="Land M."/>
            <person name="Hauser L."/>
            <person name="Jeffries C."/>
            <person name="Kyrpides N."/>
            <person name="Ivanova N."/>
            <person name="Mikhailova N."/>
            <person name="Beauchemin N."/>
            <person name="Sen A."/>
            <person name="Sur S.A."/>
            <person name="Gtari M."/>
            <person name="Wall L."/>
            <person name="Tisa L."/>
            <person name="Woyke T."/>
        </authorList>
    </citation>
    <scope>NUCLEOTIDE SEQUENCE [LARGE SCALE GENOMIC DNA]</scope>
    <source>
        <strain evidence="2">DSM 45817 / CECT 9037 / EuI1c</strain>
    </source>
</reference>
<dbReference type="Gene3D" id="3.40.50.1110">
    <property type="entry name" value="SGNH hydrolase"/>
    <property type="match status" value="1"/>
</dbReference>
<evidence type="ECO:0000313" key="1">
    <source>
        <dbReference type="EMBL" id="ADP82088.1"/>
    </source>
</evidence>
<keyword evidence="2" id="KW-1185">Reference proteome</keyword>
<dbReference type="SUPFAM" id="SSF52266">
    <property type="entry name" value="SGNH hydrolase"/>
    <property type="match status" value="1"/>
</dbReference>
<dbReference type="AlphaFoldDB" id="E3J840"/>
<dbReference type="InterPro" id="IPR036514">
    <property type="entry name" value="SGNH_hydro_sf"/>
</dbReference>
<dbReference type="KEGG" id="fri:FraEuI1c_4087"/>
<dbReference type="InParanoid" id="E3J840"/>
<protein>
    <submittedName>
        <fullName evidence="1">Putative signal peptide-containing protein</fullName>
    </submittedName>
</protein>
<dbReference type="EMBL" id="CP002299">
    <property type="protein sequence ID" value="ADP82088.1"/>
    <property type="molecule type" value="Genomic_DNA"/>
</dbReference>
<accession>E3J840</accession>
<dbReference type="RefSeq" id="WP_013425206.1">
    <property type="nucleotide sequence ID" value="NC_014666.1"/>
</dbReference>
<dbReference type="HOGENOM" id="CLU_076054_0_0_11"/>
<organism evidence="1 2">
    <name type="scientific">Pseudofrankia inefficax (strain DSM 45817 / CECT 9037 / DDB 130130 / EuI1c)</name>
    <name type="common">Frankia inefficax</name>
    <dbReference type="NCBI Taxonomy" id="298654"/>
    <lineage>
        <taxon>Bacteria</taxon>
        <taxon>Bacillati</taxon>
        <taxon>Actinomycetota</taxon>
        <taxon>Actinomycetes</taxon>
        <taxon>Frankiales</taxon>
        <taxon>Frankiaceae</taxon>
        <taxon>Pseudofrankia</taxon>
    </lineage>
</organism>
<dbReference type="OrthoDB" id="3208842at2"/>
<gene>
    <name evidence="1" type="ordered locus">FraEuI1c_4087</name>
</gene>
<evidence type="ECO:0000313" key="2">
    <source>
        <dbReference type="Proteomes" id="UP000002484"/>
    </source>
</evidence>
<proteinExistence type="predicted"/>
<dbReference type="STRING" id="298654.FraEuI1c_4087"/>
<dbReference type="eggNOG" id="ENOG502ZU2U">
    <property type="taxonomic scope" value="Bacteria"/>
</dbReference>
<name>E3J840_PSEI1</name>
<dbReference type="Proteomes" id="UP000002484">
    <property type="component" value="Chromosome"/>
</dbReference>
<sequence length="243" mass="25740">MALGQHIQRPRPTRAAATGHGRIVLWGDSLAWEARGPFTHVATLDGDEVLDRTWPGTAICDYVADMRTQIRDWHPTVAVLSFSGNGFTPCMRGRDPLTAYREDASTAVALLRAAGVQVRLVVSPPRRGQPVDSDGLTDLGRVYRDVAAANPGTQVSYAGFAVTVDGQWSATLPCSAPEPCNTAGTVTVRAPDGTHFCPDPDTPPVPTANLVDCPVYSPGAERFGLAIAVSLGLSLDGLLPARE</sequence>